<dbReference type="EMBL" id="JACGCM010001144">
    <property type="protein sequence ID" value="KAF6160935.1"/>
    <property type="molecule type" value="Genomic_DNA"/>
</dbReference>
<dbReference type="GO" id="GO:0009640">
    <property type="term" value="P:photomorphogenesis"/>
    <property type="evidence" value="ECO:0007669"/>
    <property type="project" value="InterPro"/>
</dbReference>
<dbReference type="Proteomes" id="UP000541444">
    <property type="component" value="Unassembled WGS sequence"/>
</dbReference>
<name>A0A7J7N193_9MAGN</name>
<gene>
    <name evidence="2" type="ORF">GIB67_007576</name>
</gene>
<evidence type="ECO:0000313" key="2">
    <source>
        <dbReference type="EMBL" id="KAF6160935.1"/>
    </source>
</evidence>
<evidence type="ECO:0000256" key="1">
    <source>
        <dbReference type="SAM" id="MobiDB-lite"/>
    </source>
</evidence>
<feature type="region of interest" description="Disordered" evidence="1">
    <location>
        <begin position="95"/>
        <end position="115"/>
    </location>
</feature>
<keyword evidence="3" id="KW-1185">Reference proteome</keyword>
<dbReference type="OrthoDB" id="1713138at2759"/>
<dbReference type="AlphaFoldDB" id="A0A7J7N193"/>
<sequence>MFLHFVKLPLDGSPGILLVGRDCRESSPYVLTDSLKGKSISTGASSEPCRRSNRNDMIEELTLRKYPNPNFAIVGSSTNREAKSIRQSQWHHLYQLGGGSGNKSSHRENVTSGGSEKVMGNLVTEELSQDHVEILEHLIDSNKNLIVVKSMLSPTGIRRKLLRSSGFTQFFVKNSLNGKGVVSNCPEARNGFAAANMNCNKEKSAQITRVADASMASPNLGVKADVTLSHTVVETDPKPPNSFQDGISLMEWLKPGSHVQQFTFANVQLEEKWYTSPEELDGNGSSFSSNIYYLGILFFELLCYFESLEARAIAMLDLHHQILPPRFLSKYPSEAGFCLWLLHPKQASKLVDEVGCLQADLEDVGKSRGGNGSGLGRVE</sequence>
<dbReference type="PANTHER" id="PTHR44218:SF6">
    <property type="entry name" value="PROTEIN SUPPRESSOR OF PHYA-105 1"/>
    <property type="match status" value="1"/>
</dbReference>
<organism evidence="2 3">
    <name type="scientific">Kingdonia uniflora</name>
    <dbReference type="NCBI Taxonomy" id="39325"/>
    <lineage>
        <taxon>Eukaryota</taxon>
        <taxon>Viridiplantae</taxon>
        <taxon>Streptophyta</taxon>
        <taxon>Embryophyta</taxon>
        <taxon>Tracheophyta</taxon>
        <taxon>Spermatophyta</taxon>
        <taxon>Magnoliopsida</taxon>
        <taxon>Ranunculales</taxon>
        <taxon>Circaeasteraceae</taxon>
        <taxon>Kingdonia</taxon>
    </lineage>
</organism>
<evidence type="ECO:0000313" key="3">
    <source>
        <dbReference type="Proteomes" id="UP000541444"/>
    </source>
</evidence>
<dbReference type="PANTHER" id="PTHR44218">
    <property type="entry name" value="PROTEIN SPA1-RELATED 2"/>
    <property type="match status" value="1"/>
</dbReference>
<dbReference type="InterPro" id="IPR044630">
    <property type="entry name" value="SPA1/2/3/4"/>
</dbReference>
<dbReference type="InterPro" id="IPR011009">
    <property type="entry name" value="Kinase-like_dom_sf"/>
</dbReference>
<protein>
    <recommendedName>
        <fullName evidence="4">Protein kinase domain-containing protein</fullName>
    </recommendedName>
</protein>
<evidence type="ECO:0008006" key="4">
    <source>
        <dbReference type="Google" id="ProtNLM"/>
    </source>
</evidence>
<dbReference type="SUPFAM" id="SSF56112">
    <property type="entry name" value="Protein kinase-like (PK-like)"/>
    <property type="match status" value="1"/>
</dbReference>
<dbReference type="Gene3D" id="1.10.510.10">
    <property type="entry name" value="Transferase(Phosphotransferase) domain 1"/>
    <property type="match status" value="1"/>
</dbReference>
<comment type="caution">
    <text evidence="2">The sequence shown here is derived from an EMBL/GenBank/DDBJ whole genome shotgun (WGS) entry which is preliminary data.</text>
</comment>
<accession>A0A7J7N193</accession>
<proteinExistence type="predicted"/>
<reference evidence="2 3" key="1">
    <citation type="journal article" date="2020" name="IScience">
        <title>Genome Sequencing of the Endangered Kingdonia uniflora (Circaeasteraceae, Ranunculales) Reveals Potential Mechanisms of Evolutionary Specialization.</title>
        <authorList>
            <person name="Sun Y."/>
            <person name="Deng T."/>
            <person name="Zhang A."/>
            <person name="Moore M.J."/>
            <person name="Landis J.B."/>
            <person name="Lin N."/>
            <person name="Zhang H."/>
            <person name="Zhang X."/>
            <person name="Huang J."/>
            <person name="Zhang X."/>
            <person name="Sun H."/>
            <person name="Wang H."/>
        </authorList>
    </citation>
    <scope>NUCLEOTIDE SEQUENCE [LARGE SCALE GENOMIC DNA]</scope>
    <source>
        <strain evidence="2">TB1705</strain>
        <tissue evidence="2">Leaf</tissue>
    </source>
</reference>